<name>A0A0D1Y1B0_EXOME</name>
<dbReference type="OMA" id="MMREGAN"/>
<gene>
    <name evidence="3" type="ORF">PV10_02105</name>
</gene>
<evidence type="ECO:0000256" key="1">
    <source>
        <dbReference type="SAM" id="MobiDB-lite"/>
    </source>
</evidence>
<feature type="compositionally biased region" description="Polar residues" evidence="1">
    <location>
        <begin position="21"/>
        <end position="53"/>
    </location>
</feature>
<feature type="compositionally biased region" description="Basic and acidic residues" evidence="1">
    <location>
        <begin position="67"/>
        <end position="80"/>
    </location>
</feature>
<keyword evidence="4" id="KW-1185">Reference proteome</keyword>
<accession>A0A0D1Y1B0</accession>
<dbReference type="HOGENOM" id="CLU_087328_0_0_1"/>
<dbReference type="VEuPathDB" id="FungiDB:PV10_02105"/>
<evidence type="ECO:0000313" key="4">
    <source>
        <dbReference type="Proteomes" id="UP000054302"/>
    </source>
</evidence>
<evidence type="ECO:0000313" key="3">
    <source>
        <dbReference type="EMBL" id="KIV94331.1"/>
    </source>
</evidence>
<proteinExistence type="predicted"/>
<dbReference type="OrthoDB" id="4085451at2759"/>
<dbReference type="GeneID" id="27319950"/>
<feature type="compositionally biased region" description="Low complexity" evidence="1">
    <location>
        <begin position="1"/>
        <end position="12"/>
    </location>
</feature>
<sequence>MGSSASKVAGKAAGAGGRRQYPSTSSILHNTTPTPNAAASRTNATPQTTSAPAPSQVHPNPAFAPPAEDKDSQIELDGRDPQFGSALRKIGVAKPVSETRPHEDAFPTSSQPMNSGQNIFPTGTTNPAMQLVQSRERFNKLWETEEENRGRGTFAGRTLLSANDIKEALTLRDEGGRSTQQIEKDMRLSPGILDKLVAKGIIGNA</sequence>
<reference evidence="3 4" key="1">
    <citation type="submission" date="2015-01" db="EMBL/GenBank/DDBJ databases">
        <title>The Genome Sequence of Exophiala mesophila CBS40295.</title>
        <authorList>
            <consortium name="The Broad Institute Genomics Platform"/>
            <person name="Cuomo C."/>
            <person name="de Hoog S."/>
            <person name="Gorbushina A."/>
            <person name="Stielow B."/>
            <person name="Teixiera M."/>
            <person name="Abouelleil A."/>
            <person name="Chapman S.B."/>
            <person name="Priest M."/>
            <person name="Young S.K."/>
            <person name="Wortman J."/>
            <person name="Nusbaum C."/>
            <person name="Birren B."/>
        </authorList>
    </citation>
    <scope>NUCLEOTIDE SEQUENCE [LARGE SCALE GENOMIC DNA]</scope>
    <source>
        <strain evidence="3 4">CBS 40295</strain>
    </source>
</reference>
<dbReference type="RefSeq" id="XP_016225905.1">
    <property type="nucleotide sequence ID" value="XM_016366387.1"/>
</dbReference>
<evidence type="ECO:0000259" key="2">
    <source>
        <dbReference type="Pfam" id="PF22943"/>
    </source>
</evidence>
<protein>
    <recommendedName>
        <fullName evidence="2">Helix-turn-helix domain-containing protein</fullName>
    </recommendedName>
</protein>
<dbReference type="Proteomes" id="UP000054302">
    <property type="component" value="Unassembled WGS sequence"/>
</dbReference>
<dbReference type="InterPro" id="IPR054448">
    <property type="entry name" value="HTH_put_ascomycetes"/>
</dbReference>
<dbReference type="Pfam" id="PF22943">
    <property type="entry name" value="HTH_68"/>
    <property type="match status" value="1"/>
</dbReference>
<dbReference type="AlphaFoldDB" id="A0A0D1Y1B0"/>
<organism evidence="3 4">
    <name type="scientific">Exophiala mesophila</name>
    <name type="common">Black yeast-like fungus</name>
    <dbReference type="NCBI Taxonomy" id="212818"/>
    <lineage>
        <taxon>Eukaryota</taxon>
        <taxon>Fungi</taxon>
        <taxon>Dikarya</taxon>
        <taxon>Ascomycota</taxon>
        <taxon>Pezizomycotina</taxon>
        <taxon>Eurotiomycetes</taxon>
        <taxon>Chaetothyriomycetidae</taxon>
        <taxon>Chaetothyriales</taxon>
        <taxon>Herpotrichiellaceae</taxon>
        <taxon>Exophiala</taxon>
    </lineage>
</organism>
<dbReference type="STRING" id="212818.A0A0D1Y1B0"/>
<feature type="region of interest" description="Disordered" evidence="1">
    <location>
        <begin position="1"/>
        <end position="116"/>
    </location>
</feature>
<feature type="compositionally biased region" description="Polar residues" evidence="1">
    <location>
        <begin position="107"/>
        <end position="116"/>
    </location>
</feature>
<dbReference type="EMBL" id="KN847521">
    <property type="protein sequence ID" value="KIV94331.1"/>
    <property type="molecule type" value="Genomic_DNA"/>
</dbReference>
<feature type="domain" description="Helix-turn-helix" evidence="2">
    <location>
        <begin position="160"/>
        <end position="203"/>
    </location>
</feature>